<protein>
    <submittedName>
        <fullName evidence="2">Uncharacterized protein</fullName>
    </submittedName>
</protein>
<sequence>MTPLVRRFFTREVVSQIRMRPAVDRNAAFPLHSRIDNGSAIFPSTVMPIESQLGSHFGTLRSTDSSSFLSPLNRPAVRHRCVLMTN</sequence>
<proteinExistence type="predicted"/>
<evidence type="ECO:0000313" key="1">
    <source>
        <dbReference type="Proteomes" id="UP000095287"/>
    </source>
</evidence>
<dbReference type="AlphaFoldDB" id="A0A1I7YED0"/>
<keyword evidence="1" id="KW-1185">Reference proteome</keyword>
<dbReference type="Proteomes" id="UP000095287">
    <property type="component" value="Unplaced"/>
</dbReference>
<reference evidence="2" key="1">
    <citation type="submission" date="2016-11" db="UniProtKB">
        <authorList>
            <consortium name="WormBaseParasite"/>
        </authorList>
    </citation>
    <scope>IDENTIFICATION</scope>
</reference>
<name>A0A1I7YED0_9BILA</name>
<accession>A0A1I7YED0</accession>
<evidence type="ECO:0000313" key="2">
    <source>
        <dbReference type="WBParaSite" id="L893_g15507.t1"/>
    </source>
</evidence>
<dbReference type="WBParaSite" id="L893_g15507.t1">
    <property type="protein sequence ID" value="L893_g15507.t1"/>
    <property type="gene ID" value="L893_g15507"/>
</dbReference>
<organism evidence="1 2">
    <name type="scientific">Steinernema glaseri</name>
    <dbReference type="NCBI Taxonomy" id="37863"/>
    <lineage>
        <taxon>Eukaryota</taxon>
        <taxon>Metazoa</taxon>
        <taxon>Ecdysozoa</taxon>
        <taxon>Nematoda</taxon>
        <taxon>Chromadorea</taxon>
        <taxon>Rhabditida</taxon>
        <taxon>Tylenchina</taxon>
        <taxon>Panagrolaimomorpha</taxon>
        <taxon>Strongyloidoidea</taxon>
        <taxon>Steinernematidae</taxon>
        <taxon>Steinernema</taxon>
    </lineage>
</organism>